<proteinExistence type="predicted"/>
<protein>
    <submittedName>
        <fullName evidence="2">Uncharacterized protein</fullName>
    </submittedName>
</protein>
<dbReference type="Proteomes" id="UP000293823">
    <property type="component" value="Unassembled WGS sequence"/>
</dbReference>
<evidence type="ECO:0000313" key="2">
    <source>
        <dbReference type="EMBL" id="RYO67515.1"/>
    </source>
</evidence>
<name>A0A4Q4SB27_9PLEO</name>
<gene>
    <name evidence="2" type="ORF">AA0113_g4526</name>
</gene>
<dbReference type="AlphaFoldDB" id="A0A4Q4SB27"/>
<keyword evidence="3" id="KW-1185">Reference proteome</keyword>
<feature type="compositionally biased region" description="Low complexity" evidence="1">
    <location>
        <begin position="9"/>
        <end position="38"/>
    </location>
</feature>
<evidence type="ECO:0000313" key="3">
    <source>
        <dbReference type="Proteomes" id="UP000293823"/>
    </source>
</evidence>
<sequence length="110" mass="12196">MDVTTTINTQSSSASSSRSSSPTTPITPSSPASSAGASYFNAPNSPQIPYHIIVTFDGKVREMMRIERQVEYPVQERRSRRPAPRPRYYAKNAEEQRPEAKRVDSGFGGM</sequence>
<organism evidence="2 3">
    <name type="scientific">Alternaria arborescens</name>
    <dbReference type="NCBI Taxonomy" id="156630"/>
    <lineage>
        <taxon>Eukaryota</taxon>
        <taxon>Fungi</taxon>
        <taxon>Dikarya</taxon>
        <taxon>Ascomycota</taxon>
        <taxon>Pezizomycotina</taxon>
        <taxon>Dothideomycetes</taxon>
        <taxon>Pleosporomycetidae</taxon>
        <taxon>Pleosporales</taxon>
        <taxon>Pleosporineae</taxon>
        <taxon>Pleosporaceae</taxon>
        <taxon>Alternaria</taxon>
        <taxon>Alternaria sect. Alternaria</taxon>
    </lineage>
</organism>
<dbReference type="OrthoDB" id="3693623at2759"/>
<feature type="region of interest" description="Disordered" evidence="1">
    <location>
        <begin position="72"/>
        <end position="110"/>
    </location>
</feature>
<comment type="caution">
    <text evidence="2">The sequence shown here is derived from an EMBL/GenBank/DDBJ whole genome shotgun (WGS) entry which is preliminary data.</text>
</comment>
<feature type="compositionally biased region" description="Basic and acidic residues" evidence="1">
    <location>
        <begin position="92"/>
        <end position="104"/>
    </location>
</feature>
<feature type="region of interest" description="Disordered" evidence="1">
    <location>
        <begin position="1"/>
        <end position="46"/>
    </location>
</feature>
<reference evidence="3" key="1">
    <citation type="journal article" date="2019" name="bioRxiv">
        <title>Genomics, evolutionary history and diagnostics of the Alternaria alternata species group including apple and Asian pear pathotypes.</title>
        <authorList>
            <person name="Armitage A.D."/>
            <person name="Cockerton H.M."/>
            <person name="Sreenivasaprasad S."/>
            <person name="Woodhall J.W."/>
            <person name="Lane C.R."/>
            <person name="Harrison R.J."/>
            <person name="Clarkson J.P."/>
        </authorList>
    </citation>
    <scope>NUCLEOTIDE SEQUENCE [LARGE SCALE GENOMIC DNA]</scope>
    <source>
        <strain evidence="3">RGR 97.0016</strain>
    </source>
</reference>
<evidence type="ECO:0000256" key="1">
    <source>
        <dbReference type="SAM" id="MobiDB-lite"/>
    </source>
</evidence>
<accession>A0A4Q4SB27</accession>
<dbReference type="EMBL" id="PEJP01000015">
    <property type="protein sequence ID" value="RYO67515.1"/>
    <property type="molecule type" value="Genomic_DNA"/>
</dbReference>